<gene>
    <name evidence="1" type="ORF">GMJLKIPL_4538</name>
</gene>
<proteinExistence type="predicted"/>
<reference evidence="1" key="1">
    <citation type="journal article" date="2021" name="Front. Microbiol.">
        <title>Comprehensive Comparative Genomics and Phenotyping of Methylobacterium Species.</title>
        <authorList>
            <person name="Alessa O."/>
            <person name="Ogura Y."/>
            <person name="Fujitani Y."/>
            <person name="Takami H."/>
            <person name="Hayashi T."/>
            <person name="Sahin N."/>
            <person name="Tani A."/>
        </authorList>
    </citation>
    <scope>NUCLEOTIDE SEQUENCE</scope>
    <source>
        <strain evidence="1">DSM 17168</strain>
    </source>
</reference>
<accession>A0ABQ4SLF6</accession>
<dbReference type="EMBL" id="BPQQ01000058">
    <property type="protein sequence ID" value="GJE02589.1"/>
    <property type="molecule type" value="Genomic_DNA"/>
</dbReference>
<dbReference type="RefSeq" id="WP_238239273.1">
    <property type="nucleotide sequence ID" value="NZ_BPQQ01000058.1"/>
</dbReference>
<keyword evidence="2" id="KW-1185">Reference proteome</keyword>
<dbReference type="Proteomes" id="UP001055153">
    <property type="component" value="Unassembled WGS sequence"/>
</dbReference>
<comment type="caution">
    <text evidence="1">The sequence shown here is derived from an EMBL/GenBank/DDBJ whole genome shotgun (WGS) entry which is preliminary data.</text>
</comment>
<protein>
    <submittedName>
        <fullName evidence="1">Uncharacterized protein</fullName>
    </submittedName>
</protein>
<name>A0ABQ4SLF6_9HYPH</name>
<evidence type="ECO:0000313" key="2">
    <source>
        <dbReference type="Proteomes" id="UP001055153"/>
    </source>
</evidence>
<sequence length="71" mass="7554">MQMAKDGRTARMDEHAQGELADAELDRVSGGVVNIQFSFPGIVFRVGKDANGTSFISAHTDTKGVTVRGSD</sequence>
<reference evidence="1" key="2">
    <citation type="submission" date="2021-08" db="EMBL/GenBank/DDBJ databases">
        <authorList>
            <person name="Tani A."/>
            <person name="Ola A."/>
            <person name="Ogura Y."/>
            <person name="Katsura K."/>
            <person name="Hayashi T."/>
        </authorList>
    </citation>
    <scope>NUCLEOTIDE SEQUENCE</scope>
    <source>
        <strain evidence="1">DSM 17168</strain>
    </source>
</reference>
<evidence type="ECO:0000313" key="1">
    <source>
        <dbReference type="EMBL" id="GJE02589.1"/>
    </source>
</evidence>
<organism evidence="1 2">
    <name type="scientific">Methylobacterium isbiliense</name>
    <dbReference type="NCBI Taxonomy" id="315478"/>
    <lineage>
        <taxon>Bacteria</taxon>
        <taxon>Pseudomonadati</taxon>
        <taxon>Pseudomonadota</taxon>
        <taxon>Alphaproteobacteria</taxon>
        <taxon>Hyphomicrobiales</taxon>
        <taxon>Methylobacteriaceae</taxon>
        <taxon>Methylobacterium</taxon>
    </lineage>
</organism>